<dbReference type="InterPro" id="IPR015882">
    <property type="entry name" value="HEX_bac_N"/>
</dbReference>
<evidence type="ECO:0000256" key="2">
    <source>
        <dbReference type="ARBA" id="ARBA00012663"/>
    </source>
</evidence>
<evidence type="ECO:0000256" key="4">
    <source>
        <dbReference type="ARBA" id="ARBA00023295"/>
    </source>
</evidence>
<dbReference type="EMBL" id="QLII01000002">
    <property type="protein sequence ID" value="RAI73199.1"/>
    <property type="molecule type" value="Genomic_DNA"/>
</dbReference>
<dbReference type="GO" id="GO:0004563">
    <property type="term" value="F:beta-N-acetylhexosaminidase activity"/>
    <property type="evidence" value="ECO:0007669"/>
    <property type="project" value="UniProtKB-EC"/>
</dbReference>
<accession>A0A327NG12</accession>
<organism evidence="6 7">
    <name type="scientific">Spirosoma telluris</name>
    <dbReference type="NCBI Taxonomy" id="2183553"/>
    <lineage>
        <taxon>Bacteria</taxon>
        <taxon>Pseudomonadati</taxon>
        <taxon>Bacteroidota</taxon>
        <taxon>Cytophagia</taxon>
        <taxon>Cytophagales</taxon>
        <taxon>Cytophagaceae</taxon>
        <taxon>Spirosoma</taxon>
    </lineage>
</organism>
<keyword evidence="4" id="KW-0326">Glycosidase</keyword>
<feature type="domain" description="Beta-hexosaminidase bacterial type N-terminal" evidence="5">
    <location>
        <begin position="20"/>
        <end position="147"/>
    </location>
</feature>
<name>A0A327NG12_9BACT</name>
<dbReference type="EC" id="3.2.1.52" evidence="2"/>
<evidence type="ECO:0000313" key="7">
    <source>
        <dbReference type="Proteomes" id="UP000249016"/>
    </source>
</evidence>
<dbReference type="Pfam" id="PF02838">
    <property type="entry name" value="Glyco_hydro_20b"/>
    <property type="match status" value="1"/>
</dbReference>
<dbReference type="PANTHER" id="PTHR22600">
    <property type="entry name" value="BETA-HEXOSAMINIDASE"/>
    <property type="match status" value="1"/>
</dbReference>
<dbReference type="InterPro" id="IPR025705">
    <property type="entry name" value="Beta_hexosaminidase_sua/sub"/>
</dbReference>
<dbReference type="OrthoDB" id="1006965at2"/>
<dbReference type="Gene3D" id="3.30.379.10">
    <property type="entry name" value="Chitobiase/beta-hexosaminidase domain 2-like"/>
    <property type="match status" value="1"/>
</dbReference>
<dbReference type="PANTHER" id="PTHR22600:SF57">
    <property type="entry name" value="BETA-N-ACETYLHEXOSAMINIDASE"/>
    <property type="match status" value="1"/>
</dbReference>
<dbReference type="Proteomes" id="UP000249016">
    <property type="component" value="Unassembled WGS sequence"/>
</dbReference>
<dbReference type="InterPro" id="IPR029018">
    <property type="entry name" value="Hex-like_dom2"/>
</dbReference>
<dbReference type="RefSeq" id="WP_111351021.1">
    <property type="nucleotide sequence ID" value="NZ_QLII01000002.1"/>
</dbReference>
<keyword evidence="3" id="KW-0378">Hydrolase</keyword>
<comment type="catalytic activity">
    <reaction evidence="1">
        <text>Hydrolysis of terminal non-reducing N-acetyl-D-hexosamine residues in N-acetyl-beta-D-hexosaminides.</text>
        <dbReference type="EC" id="3.2.1.52"/>
    </reaction>
</comment>
<evidence type="ECO:0000256" key="1">
    <source>
        <dbReference type="ARBA" id="ARBA00001231"/>
    </source>
</evidence>
<evidence type="ECO:0000313" key="6">
    <source>
        <dbReference type="EMBL" id="RAI73199.1"/>
    </source>
</evidence>
<reference evidence="6 7" key="1">
    <citation type="submission" date="2018-06" db="EMBL/GenBank/DDBJ databases">
        <title>Spirosoma sp. HMF3257 Genome sequencing and assembly.</title>
        <authorList>
            <person name="Kang H."/>
            <person name="Cha I."/>
            <person name="Kim H."/>
            <person name="Kang J."/>
            <person name="Joh K."/>
        </authorList>
    </citation>
    <scope>NUCLEOTIDE SEQUENCE [LARGE SCALE GENOMIC DNA]</scope>
    <source>
        <strain evidence="6 7">HMF3257</strain>
    </source>
</reference>
<dbReference type="GO" id="GO:0030203">
    <property type="term" value="P:glycosaminoglycan metabolic process"/>
    <property type="evidence" value="ECO:0007669"/>
    <property type="project" value="TreeGrafter"/>
</dbReference>
<evidence type="ECO:0000256" key="3">
    <source>
        <dbReference type="ARBA" id="ARBA00022801"/>
    </source>
</evidence>
<keyword evidence="7" id="KW-1185">Reference proteome</keyword>
<proteinExistence type="predicted"/>
<dbReference type="GO" id="GO:0016020">
    <property type="term" value="C:membrane"/>
    <property type="evidence" value="ECO:0007669"/>
    <property type="project" value="TreeGrafter"/>
</dbReference>
<sequence>MRILVCFLIFGITLDGWAAHPPLLPAPQQVAWTGKSVAIKGMINVVAHSPGSESVADSIQHFIKMVGGRSVQLTSQSASKSAFVITVMLDTDLPALRQNQEGYQLLVSPTQIELKAQTTTGLFWGYRTLQQLTDVESKSIAGCTIVDFPAFPIRGSCTMWVVVLFRLKRSNGTSIGFPIIKSIRFTGT</sequence>
<protein>
    <recommendedName>
        <fullName evidence="2">beta-N-acetylhexosaminidase</fullName>
        <ecNumber evidence="2">3.2.1.52</ecNumber>
    </recommendedName>
</protein>
<dbReference type="AlphaFoldDB" id="A0A327NG12"/>
<dbReference type="SUPFAM" id="SSF55545">
    <property type="entry name" value="beta-N-acetylhexosaminidase-like domain"/>
    <property type="match status" value="1"/>
</dbReference>
<gene>
    <name evidence="6" type="ORF">HMF3257_37650</name>
</gene>
<dbReference type="GO" id="GO:0005975">
    <property type="term" value="P:carbohydrate metabolic process"/>
    <property type="evidence" value="ECO:0007669"/>
    <property type="project" value="InterPro"/>
</dbReference>
<evidence type="ECO:0000259" key="5">
    <source>
        <dbReference type="Pfam" id="PF02838"/>
    </source>
</evidence>
<comment type="caution">
    <text evidence="6">The sequence shown here is derived from an EMBL/GenBank/DDBJ whole genome shotgun (WGS) entry which is preliminary data.</text>
</comment>